<dbReference type="OrthoDB" id="329419at2"/>
<evidence type="ECO:0000256" key="1">
    <source>
        <dbReference type="SAM" id="MobiDB-lite"/>
    </source>
</evidence>
<dbReference type="InterPro" id="IPR019291">
    <property type="entry name" value="Host_attachment_protein"/>
</dbReference>
<dbReference type="Proteomes" id="UP000241421">
    <property type="component" value="Unassembled WGS sequence"/>
</dbReference>
<name>A0A2U2HKF3_9BURK</name>
<organism evidence="2 3">
    <name type="scientific">Massilia glaciei</name>
    <dbReference type="NCBI Taxonomy" id="1524097"/>
    <lineage>
        <taxon>Bacteria</taxon>
        <taxon>Pseudomonadati</taxon>
        <taxon>Pseudomonadota</taxon>
        <taxon>Betaproteobacteria</taxon>
        <taxon>Burkholderiales</taxon>
        <taxon>Oxalobacteraceae</taxon>
        <taxon>Telluria group</taxon>
        <taxon>Massilia</taxon>
    </lineage>
</organism>
<keyword evidence="3" id="KW-1185">Reference proteome</keyword>
<reference evidence="2 3" key="1">
    <citation type="submission" date="2018-04" db="EMBL/GenBank/DDBJ databases">
        <title>Massilia violaceinigra sp. nov., a novel purple-pigmented bacterium isolated from Tianshan glacier, Xinjiang, China.</title>
        <authorList>
            <person name="Wang H."/>
        </authorList>
    </citation>
    <scope>NUCLEOTIDE SEQUENCE [LARGE SCALE GENOMIC DNA]</scope>
    <source>
        <strain evidence="2 3">B448-2</strain>
    </source>
</reference>
<accession>A0A2U2HKF3</accession>
<gene>
    <name evidence="2" type="ORF">C7C56_013275</name>
</gene>
<comment type="caution">
    <text evidence="2">The sequence shown here is derived from an EMBL/GenBank/DDBJ whole genome shotgun (WGS) entry which is preliminary data.</text>
</comment>
<dbReference type="RefSeq" id="WP_106757857.1">
    <property type="nucleotide sequence ID" value="NZ_PXWF02000222.1"/>
</dbReference>
<evidence type="ECO:0000313" key="2">
    <source>
        <dbReference type="EMBL" id="PWF47932.1"/>
    </source>
</evidence>
<protein>
    <submittedName>
        <fullName evidence="2">Host attachment protein</fullName>
    </submittedName>
</protein>
<dbReference type="Pfam" id="PF10116">
    <property type="entry name" value="Host_attach"/>
    <property type="match status" value="1"/>
</dbReference>
<sequence>MDTVWIVSANAGRARFFSQARHAAPFEEINDMVNSAERLRPSETERDQIGQLAASKSGHNTGAPVQPSGYDPAKMPDQIAAELFAKDVAAFLLRAWQEGRFDQLRLTASPQFLGLLRKMLDPRVAALMREELSKDYTQLNAKQLREQLGDAPPLS</sequence>
<dbReference type="EMBL" id="PXWF02000222">
    <property type="protein sequence ID" value="PWF47932.1"/>
    <property type="molecule type" value="Genomic_DNA"/>
</dbReference>
<proteinExistence type="predicted"/>
<evidence type="ECO:0000313" key="3">
    <source>
        <dbReference type="Proteomes" id="UP000241421"/>
    </source>
</evidence>
<feature type="region of interest" description="Disordered" evidence="1">
    <location>
        <begin position="52"/>
        <end position="72"/>
    </location>
</feature>
<dbReference type="AlphaFoldDB" id="A0A2U2HKF3"/>